<evidence type="ECO:0000259" key="1">
    <source>
        <dbReference type="Pfam" id="PF12697"/>
    </source>
</evidence>
<organism evidence="2 3">
    <name type="scientific">Dyadobacter helix</name>
    <dbReference type="NCBI Taxonomy" id="2822344"/>
    <lineage>
        <taxon>Bacteria</taxon>
        <taxon>Pseudomonadati</taxon>
        <taxon>Bacteroidota</taxon>
        <taxon>Cytophagia</taxon>
        <taxon>Cytophagales</taxon>
        <taxon>Spirosomataceae</taxon>
        <taxon>Dyadobacter</taxon>
    </lineage>
</organism>
<dbReference type="SUPFAM" id="SSF53474">
    <property type="entry name" value="alpha/beta-Hydrolases"/>
    <property type="match status" value="1"/>
</dbReference>
<accession>A0A916JDD8</accession>
<proteinExistence type="predicted"/>
<name>A0A916JDD8_9BACT</name>
<reference evidence="2" key="1">
    <citation type="submission" date="2021-04" db="EMBL/GenBank/DDBJ databases">
        <authorList>
            <person name="Rodrigo-Torres L."/>
            <person name="Arahal R. D."/>
            <person name="Lucena T."/>
        </authorList>
    </citation>
    <scope>NUCLEOTIDE SEQUENCE</scope>
    <source>
        <strain evidence="2">CECT 9275</strain>
    </source>
</reference>
<keyword evidence="2" id="KW-0378">Hydrolase</keyword>
<dbReference type="GO" id="GO:0017171">
    <property type="term" value="F:serine hydrolase activity"/>
    <property type="evidence" value="ECO:0007669"/>
    <property type="project" value="TreeGrafter"/>
</dbReference>
<dbReference type="Pfam" id="PF12697">
    <property type="entry name" value="Abhydrolase_6"/>
    <property type="match status" value="1"/>
</dbReference>
<comment type="caution">
    <text evidence="2">The sequence shown here is derived from an EMBL/GenBank/DDBJ whole genome shotgun (WGS) entry which is preliminary data.</text>
</comment>
<feature type="domain" description="AB hydrolase-1" evidence="1">
    <location>
        <begin position="30"/>
        <end position="231"/>
    </location>
</feature>
<evidence type="ECO:0000313" key="2">
    <source>
        <dbReference type="EMBL" id="CAG5003287.1"/>
    </source>
</evidence>
<dbReference type="EC" id="3.5.1.-" evidence="2"/>
<dbReference type="InterPro" id="IPR000073">
    <property type="entry name" value="AB_hydrolase_1"/>
</dbReference>
<dbReference type="PANTHER" id="PTHR46331:SF2">
    <property type="entry name" value="VALACYCLOVIR HYDROLASE"/>
    <property type="match status" value="1"/>
</dbReference>
<keyword evidence="3" id="KW-1185">Reference proteome</keyword>
<dbReference type="AlphaFoldDB" id="A0A916JDD8"/>
<sequence>MEKQIFESAYATVNGLKMYYEVHGSGDIPLVLIHGGGSTIWTTFGRILPLFAKNRKVIGVELQAHGHSGDRDTDVTFEQDADDVAALLAHLGINKADFLGFSNGGSTALQIGIRHPDVVRKLIVVSAIYKRSGLFSGFFDMMETASLENMPQPLQAEYLRVAPDKTKLQVMHDKDRDRMIHFKDWPESDLRTITMPTLIMNADRDVVLPEHAIEMARLIPHAELIILPGTHGAFLGEICTVEEGSRMPALVADMLDEWLEK</sequence>
<dbReference type="Gene3D" id="3.40.50.1820">
    <property type="entry name" value="alpha/beta hydrolase"/>
    <property type="match status" value="1"/>
</dbReference>
<dbReference type="EMBL" id="CAJRAF010000002">
    <property type="protein sequence ID" value="CAG5003287.1"/>
    <property type="molecule type" value="Genomic_DNA"/>
</dbReference>
<gene>
    <name evidence="2" type="primary">rutD_2</name>
    <name evidence="2" type="ORF">DYBT9275_03120</name>
</gene>
<protein>
    <submittedName>
        <fullName evidence="2">Aminoacrylate hydrolase RutD</fullName>
        <ecNumber evidence="2">3.5.1.-</ecNumber>
    </submittedName>
</protein>
<dbReference type="PANTHER" id="PTHR46331">
    <property type="entry name" value="VALACYCLOVIR HYDROLASE"/>
    <property type="match status" value="1"/>
</dbReference>
<dbReference type="InterPro" id="IPR029058">
    <property type="entry name" value="AB_hydrolase_fold"/>
</dbReference>
<evidence type="ECO:0000313" key="3">
    <source>
        <dbReference type="Proteomes" id="UP000680038"/>
    </source>
</evidence>
<dbReference type="RefSeq" id="WP_215239662.1">
    <property type="nucleotide sequence ID" value="NZ_CAJRAF010000002.1"/>
</dbReference>
<dbReference type="Proteomes" id="UP000680038">
    <property type="component" value="Unassembled WGS sequence"/>
</dbReference>